<name>A0AAE3IUN1_9BACI</name>
<dbReference type="AlphaFoldDB" id="A0AAE3IUN1"/>
<evidence type="ECO:0000256" key="1">
    <source>
        <dbReference type="SAM" id="Phobius"/>
    </source>
</evidence>
<feature type="transmembrane region" description="Helical" evidence="1">
    <location>
        <begin position="7"/>
        <end position="25"/>
    </location>
</feature>
<gene>
    <name evidence="2" type="ORF">OEV98_14505</name>
</gene>
<dbReference type="EMBL" id="JAOUSF010000005">
    <property type="protein sequence ID" value="MCU9614752.1"/>
    <property type="molecule type" value="Genomic_DNA"/>
</dbReference>
<evidence type="ECO:0000313" key="3">
    <source>
        <dbReference type="Proteomes" id="UP001209318"/>
    </source>
</evidence>
<evidence type="ECO:0000313" key="2">
    <source>
        <dbReference type="EMBL" id="MCU9614752.1"/>
    </source>
</evidence>
<keyword evidence="1" id="KW-1133">Transmembrane helix</keyword>
<keyword evidence="1" id="KW-0472">Membrane</keyword>
<dbReference type="RefSeq" id="WP_263074075.1">
    <property type="nucleotide sequence ID" value="NZ_JAOUSF010000005.1"/>
</dbReference>
<keyword evidence="3" id="KW-1185">Reference proteome</keyword>
<proteinExistence type="predicted"/>
<protein>
    <submittedName>
        <fullName evidence="2">Uncharacterized protein</fullName>
    </submittedName>
</protein>
<dbReference type="Proteomes" id="UP001209318">
    <property type="component" value="Unassembled WGS sequence"/>
</dbReference>
<comment type="caution">
    <text evidence="2">The sequence shown here is derived from an EMBL/GenBank/DDBJ whole genome shotgun (WGS) entry which is preliminary data.</text>
</comment>
<sequence length="41" mass="4729">MIRKIGKFIFLIAVYPFAIIFSVLFDYNGTLIKTVHDASHK</sequence>
<organism evidence="2 3">
    <name type="scientific">Perspicuibacillus lycopersici</name>
    <dbReference type="NCBI Taxonomy" id="1325689"/>
    <lineage>
        <taxon>Bacteria</taxon>
        <taxon>Bacillati</taxon>
        <taxon>Bacillota</taxon>
        <taxon>Bacilli</taxon>
        <taxon>Bacillales</taxon>
        <taxon>Bacillaceae</taxon>
        <taxon>Perspicuibacillus</taxon>
    </lineage>
</organism>
<keyword evidence="1" id="KW-0812">Transmembrane</keyword>
<accession>A0AAE3IUN1</accession>
<reference evidence="2" key="1">
    <citation type="submission" date="2022-10" db="EMBL/GenBank/DDBJ databases">
        <title>Description of Fervidibacillus gen. nov. in the family Fervidibacillaceae fam. nov. with two species, Fervidibacillus albus sp. nov., and Fervidibacillus halotolerans sp. nov., isolated from tidal flat sediments.</title>
        <authorList>
            <person name="Kwon K.K."/>
            <person name="Yang S.-H."/>
        </authorList>
    </citation>
    <scope>NUCLEOTIDE SEQUENCE</scope>
    <source>
        <strain evidence="2">JCM 19140</strain>
    </source>
</reference>